<feature type="domain" description="RING-type" evidence="10">
    <location>
        <begin position="176"/>
        <end position="222"/>
    </location>
</feature>
<evidence type="ECO:0000259" key="10">
    <source>
        <dbReference type="PROSITE" id="PS50089"/>
    </source>
</evidence>
<evidence type="ECO:0000256" key="9">
    <source>
        <dbReference type="SAM" id="MobiDB-lite"/>
    </source>
</evidence>
<protein>
    <recommendedName>
        <fullName evidence="2">RING-type E3 ubiquitin transferase</fullName>
        <ecNumber evidence="2">2.3.2.27</ecNumber>
    </recommendedName>
</protein>
<dbReference type="PANTHER" id="PTHR46463">
    <property type="entry name" value="ZINC FINGER, RING/FYVE/PHD-TYPE"/>
    <property type="match status" value="1"/>
</dbReference>
<keyword evidence="7" id="KW-0862">Zinc</keyword>
<evidence type="ECO:0000256" key="6">
    <source>
        <dbReference type="ARBA" id="ARBA00022786"/>
    </source>
</evidence>
<reference evidence="12" key="2">
    <citation type="submission" date="2008-08" db="EMBL/GenBank/DDBJ databases">
        <authorList>
            <consortium name="Diatom Consortium"/>
            <person name="Grigoriev I."/>
            <person name="Grimwood J."/>
            <person name="Kuo A."/>
            <person name="Otillar R.P."/>
            <person name="Salamov A."/>
            <person name="Detter J.C."/>
            <person name="Lindquist E."/>
            <person name="Shapiro H."/>
            <person name="Lucas S."/>
            <person name="Glavina del Rio T."/>
            <person name="Pitluck S."/>
            <person name="Rokhsar D."/>
            <person name="Bowler C."/>
        </authorList>
    </citation>
    <scope>GENOME REANNOTATION</scope>
    <source>
        <strain evidence="12">CCAP 1055/1</strain>
    </source>
</reference>
<keyword evidence="6" id="KW-0833">Ubl conjugation pathway</keyword>
<evidence type="ECO:0000256" key="4">
    <source>
        <dbReference type="ARBA" id="ARBA00022723"/>
    </source>
</evidence>
<evidence type="ECO:0000256" key="8">
    <source>
        <dbReference type="PROSITE-ProRule" id="PRU00175"/>
    </source>
</evidence>
<dbReference type="GeneID" id="7200700"/>
<dbReference type="PROSITE" id="PS50089">
    <property type="entry name" value="ZF_RING_2"/>
    <property type="match status" value="1"/>
</dbReference>
<dbReference type="SUPFAM" id="SSF57850">
    <property type="entry name" value="RING/U-box"/>
    <property type="match status" value="1"/>
</dbReference>
<dbReference type="eggNOG" id="ENOG502S3YP">
    <property type="taxonomic scope" value="Eukaryota"/>
</dbReference>
<dbReference type="GO" id="GO:0061630">
    <property type="term" value="F:ubiquitin protein ligase activity"/>
    <property type="evidence" value="ECO:0007669"/>
    <property type="project" value="UniProtKB-EC"/>
</dbReference>
<dbReference type="RefSeq" id="XP_002179614.1">
    <property type="nucleotide sequence ID" value="XM_002179578.1"/>
</dbReference>
<evidence type="ECO:0000256" key="1">
    <source>
        <dbReference type="ARBA" id="ARBA00000900"/>
    </source>
</evidence>
<comment type="catalytic activity">
    <reaction evidence="1">
        <text>S-ubiquitinyl-[E2 ubiquitin-conjugating enzyme]-L-cysteine + [acceptor protein]-L-lysine = [E2 ubiquitin-conjugating enzyme]-L-cysteine + N(6)-ubiquitinyl-[acceptor protein]-L-lysine.</text>
        <dbReference type="EC" id="2.3.2.27"/>
    </reaction>
</comment>
<evidence type="ECO:0000256" key="7">
    <source>
        <dbReference type="ARBA" id="ARBA00022833"/>
    </source>
</evidence>
<keyword evidence="5 8" id="KW-0863">Zinc-finger</keyword>
<evidence type="ECO:0000256" key="2">
    <source>
        <dbReference type="ARBA" id="ARBA00012483"/>
    </source>
</evidence>
<accession>B7FXT7</accession>
<keyword evidence="4" id="KW-0479">Metal-binding</keyword>
<reference evidence="11 12" key="1">
    <citation type="journal article" date="2008" name="Nature">
        <title>The Phaeodactylum genome reveals the evolutionary history of diatom genomes.</title>
        <authorList>
            <person name="Bowler C."/>
            <person name="Allen A.E."/>
            <person name="Badger J.H."/>
            <person name="Grimwood J."/>
            <person name="Jabbari K."/>
            <person name="Kuo A."/>
            <person name="Maheswari U."/>
            <person name="Martens C."/>
            <person name="Maumus F."/>
            <person name="Otillar R.P."/>
            <person name="Rayko E."/>
            <person name="Salamov A."/>
            <person name="Vandepoele K."/>
            <person name="Beszteri B."/>
            <person name="Gruber A."/>
            <person name="Heijde M."/>
            <person name="Katinka M."/>
            <person name="Mock T."/>
            <person name="Valentin K."/>
            <person name="Verret F."/>
            <person name="Berges J.A."/>
            <person name="Brownlee C."/>
            <person name="Cadoret J.P."/>
            <person name="Chiovitti A."/>
            <person name="Choi C.J."/>
            <person name="Coesel S."/>
            <person name="De Martino A."/>
            <person name="Detter J.C."/>
            <person name="Durkin C."/>
            <person name="Falciatore A."/>
            <person name="Fournet J."/>
            <person name="Haruta M."/>
            <person name="Huysman M.J."/>
            <person name="Jenkins B.D."/>
            <person name="Jiroutova K."/>
            <person name="Jorgensen R.E."/>
            <person name="Joubert Y."/>
            <person name="Kaplan A."/>
            <person name="Kroger N."/>
            <person name="Kroth P.G."/>
            <person name="La Roche J."/>
            <person name="Lindquist E."/>
            <person name="Lommer M."/>
            <person name="Martin-Jezequel V."/>
            <person name="Lopez P.J."/>
            <person name="Lucas S."/>
            <person name="Mangogna M."/>
            <person name="McGinnis K."/>
            <person name="Medlin L.K."/>
            <person name="Montsant A."/>
            <person name="Oudot-Le Secq M.P."/>
            <person name="Napoli C."/>
            <person name="Obornik M."/>
            <person name="Parker M.S."/>
            <person name="Petit J.L."/>
            <person name="Porcel B.M."/>
            <person name="Poulsen N."/>
            <person name="Robison M."/>
            <person name="Rychlewski L."/>
            <person name="Rynearson T.A."/>
            <person name="Schmutz J."/>
            <person name="Shapiro H."/>
            <person name="Siaut M."/>
            <person name="Stanley M."/>
            <person name="Sussman M.R."/>
            <person name="Taylor A.R."/>
            <person name="Vardi A."/>
            <person name="von Dassow P."/>
            <person name="Vyverman W."/>
            <person name="Willis A."/>
            <person name="Wyrwicz L.S."/>
            <person name="Rokhsar D.S."/>
            <person name="Weissenbach J."/>
            <person name="Armbrust E.V."/>
            <person name="Green B.R."/>
            <person name="Van de Peer Y."/>
            <person name="Grigoriev I.V."/>
        </authorList>
    </citation>
    <scope>NUCLEOTIDE SEQUENCE [LARGE SCALE GENOMIC DNA]</scope>
    <source>
        <strain evidence="11 12">CCAP 1055/1</strain>
    </source>
</reference>
<name>B7FXT7_PHATC</name>
<evidence type="ECO:0000313" key="11">
    <source>
        <dbReference type="EMBL" id="EEC48600.1"/>
    </source>
</evidence>
<dbReference type="Gene3D" id="3.30.40.10">
    <property type="entry name" value="Zinc/RING finger domain, C3HC4 (zinc finger)"/>
    <property type="match status" value="1"/>
</dbReference>
<feature type="region of interest" description="Disordered" evidence="9">
    <location>
        <begin position="108"/>
        <end position="141"/>
    </location>
</feature>
<dbReference type="GO" id="GO:0008270">
    <property type="term" value="F:zinc ion binding"/>
    <property type="evidence" value="ECO:0007669"/>
    <property type="project" value="UniProtKB-KW"/>
</dbReference>
<dbReference type="PaxDb" id="2850-Phatr45472"/>
<dbReference type="InterPro" id="IPR013083">
    <property type="entry name" value="Znf_RING/FYVE/PHD"/>
</dbReference>
<proteinExistence type="predicted"/>
<dbReference type="STRING" id="556484.B7FXT7"/>
<keyword evidence="12" id="KW-1185">Reference proteome</keyword>
<dbReference type="EC" id="2.3.2.27" evidence="2"/>
<dbReference type="HOGENOM" id="CLU_1206835_0_0_1"/>
<evidence type="ECO:0000313" key="12">
    <source>
        <dbReference type="Proteomes" id="UP000000759"/>
    </source>
</evidence>
<gene>
    <name evidence="11" type="ORF">PHATRDRAFT_45472</name>
</gene>
<dbReference type="OrthoDB" id="8062037at2759"/>
<dbReference type="InParanoid" id="B7FXT7"/>
<dbReference type="KEGG" id="pti:PHATRDRAFT_45472"/>
<dbReference type="PANTHER" id="PTHR46463:SF10">
    <property type="entry name" value="OS01G0926200 PROTEIN"/>
    <property type="match status" value="1"/>
</dbReference>
<dbReference type="Pfam" id="PF13639">
    <property type="entry name" value="zf-RING_2"/>
    <property type="match status" value="1"/>
</dbReference>
<organism evidence="11 12">
    <name type="scientific">Phaeodactylum tricornutum (strain CCAP 1055/1)</name>
    <dbReference type="NCBI Taxonomy" id="556484"/>
    <lineage>
        <taxon>Eukaryota</taxon>
        <taxon>Sar</taxon>
        <taxon>Stramenopiles</taxon>
        <taxon>Ochrophyta</taxon>
        <taxon>Bacillariophyta</taxon>
        <taxon>Bacillariophyceae</taxon>
        <taxon>Bacillariophycidae</taxon>
        <taxon>Naviculales</taxon>
        <taxon>Phaeodactylaceae</taxon>
        <taxon>Phaeodactylum</taxon>
    </lineage>
</organism>
<dbReference type="AlphaFoldDB" id="B7FXT7"/>
<feature type="compositionally biased region" description="Basic and acidic residues" evidence="9">
    <location>
        <begin position="108"/>
        <end position="122"/>
    </location>
</feature>
<dbReference type="Proteomes" id="UP000000759">
    <property type="component" value="Chromosome 7"/>
</dbReference>
<evidence type="ECO:0000256" key="3">
    <source>
        <dbReference type="ARBA" id="ARBA00022679"/>
    </source>
</evidence>
<keyword evidence="3" id="KW-0808">Transferase</keyword>
<dbReference type="EMBL" id="CM000610">
    <property type="protein sequence ID" value="EEC48600.1"/>
    <property type="molecule type" value="Genomic_DNA"/>
</dbReference>
<sequence length="230" mass="26174">MGSVCQCLFHFCCGDADEEGTHQSHQQHRPIEVDLSLPAHMTRTLTDSNSQEDVSRVLEDTNSRGNDDVSCSAANTVQPHEVSLHQFFRSLSDRFRVRSYDAIRSRSDTDERRDGVFRERRQPVIRKSPLRMASSFDSSKGTPTIRLDEIVLPGSALQIAMAKEMAQNLDSHEDECVICMEGFDATNPRMPTLCGCGPNNTYFHLPCLYQWIEQSHECPSCRQKLSWEEF</sequence>
<dbReference type="InterPro" id="IPR001841">
    <property type="entry name" value="Znf_RING"/>
</dbReference>
<evidence type="ECO:0000256" key="5">
    <source>
        <dbReference type="ARBA" id="ARBA00022771"/>
    </source>
</evidence>